<dbReference type="AlphaFoldDB" id="A0AAQ3K5G2"/>
<keyword evidence="2 3" id="KW-0539">Nucleus</keyword>
<dbReference type="SUPFAM" id="SSF46689">
    <property type="entry name" value="Homeodomain-like"/>
    <property type="match status" value="1"/>
</dbReference>
<sequence length="643" mass="71572">MEHGGTEGDGDKRDLEAGLVPSEVKKQWKNPSQVQILENAYAVSPNPPAAMKEELAKLTGLDYKQVQYWFGNRRYMDRHGPRRYKFRNDDYLSLKYANMTVIPSFSASPISISDSMVGTESYPYRNFEMHQTFLAAGPVVMQAEIATQMPEELQGVVMHIEKKLRHPLKIGGPILGVEFKPLPPGAFGALLAQPRAPLWPCDGKVNERQIDKPNKAVKLVPMSECCLVTNLANEPTLRPQNVDALNMDSPTKAVQEYQFFPMQPSWSDNSERAKEAHFPLSSANTSIYVELSTSSGGQNFTEFSCAPSAFPSQGQQNASNQPQQDKHIIISSKLNGDKKTSTILYTNSALDSQSGNHGTCEVDNYSLSFDKPITQKIDICRREKLQLPGSTSANGSQQHDYTEMPIMIDAKKERDLVSPDLEHGNSGQGGREQGGLDTSDFQGELRTKHSSTLGIFKGIDDKNCHNVTINQTSSSQLHSVGHWRGYSRFLVRPRESSQSSTMIADDTRLSYFSNTGGCPRTLIAEWNEIEKKAFIIENDNENAPSWSSGSDSTCSDGFVNQAIENGKHEAQTKSVYQFSIDNKVDIHKDHNRQDFINADQNIEADEDETDDENYNGMEGESRVKHMIHNEDRGASPLSSEQTA</sequence>
<feature type="region of interest" description="Disordered" evidence="4">
    <location>
        <begin position="1"/>
        <end position="24"/>
    </location>
</feature>
<dbReference type="InterPro" id="IPR001356">
    <property type="entry name" value="HD"/>
</dbReference>
<dbReference type="SMART" id="SM00389">
    <property type="entry name" value="HOX"/>
    <property type="match status" value="1"/>
</dbReference>
<name>A0AAQ3K5G2_9LILI</name>
<keyword evidence="2 3" id="KW-0238">DNA-binding</keyword>
<dbReference type="GO" id="GO:0005634">
    <property type="term" value="C:nucleus"/>
    <property type="evidence" value="ECO:0007669"/>
    <property type="project" value="UniProtKB-SubCell"/>
</dbReference>
<evidence type="ECO:0000256" key="1">
    <source>
        <dbReference type="ARBA" id="ARBA00004123"/>
    </source>
</evidence>
<feature type="compositionally biased region" description="Acidic residues" evidence="4">
    <location>
        <begin position="602"/>
        <end position="613"/>
    </location>
</feature>
<organism evidence="6 7">
    <name type="scientific">Canna indica</name>
    <name type="common">Indian-shot</name>
    <dbReference type="NCBI Taxonomy" id="4628"/>
    <lineage>
        <taxon>Eukaryota</taxon>
        <taxon>Viridiplantae</taxon>
        <taxon>Streptophyta</taxon>
        <taxon>Embryophyta</taxon>
        <taxon>Tracheophyta</taxon>
        <taxon>Spermatophyta</taxon>
        <taxon>Magnoliopsida</taxon>
        <taxon>Liliopsida</taxon>
        <taxon>Zingiberales</taxon>
        <taxon>Cannaceae</taxon>
        <taxon>Canna</taxon>
    </lineage>
</organism>
<evidence type="ECO:0000313" key="7">
    <source>
        <dbReference type="Proteomes" id="UP001327560"/>
    </source>
</evidence>
<feature type="region of interest" description="Disordered" evidence="4">
    <location>
        <begin position="594"/>
        <end position="643"/>
    </location>
</feature>
<evidence type="ECO:0000256" key="4">
    <source>
        <dbReference type="SAM" id="MobiDB-lite"/>
    </source>
</evidence>
<evidence type="ECO:0000256" key="2">
    <source>
        <dbReference type="PROSITE-ProRule" id="PRU00108"/>
    </source>
</evidence>
<dbReference type="InterPro" id="IPR009057">
    <property type="entry name" value="Homeodomain-like_sf"/>
</dbReference>
<protein>
    <recommendedName>
        <fullName evidence="5">Homeobox domain-containing protein</fullName>
    </recommendedName>
</protein>
<dbReference type="GO" id="GO:0006357">
    <property type="term" value="P:regulation of transcription by RNA polymerase II"/>
    <property type="evidence" value="ECO:0007669"/>
    <property type="project" value="InterPro"/>
</dbReference>
<proteinExistence type="predicted"/>
<dbReference type="InterPro" id="IPR044977">
    <property type="entry name" value="RLT1-3"/>
</dbReference>
<dbReference type="Proteomes" id="UP001327560">
    <property type="component" value="Chromosome 3"/>
</dbReference>
<feature type="DNA-binding region" description="Homeobox" evidence="2">
    <location>
        <begin position="32"/>
        <end position="81"/>
    </location>
</feature>
<dbReference type="PANTHER" id="PTHR36968">
    <property type="entry name" value="HOMEOBOX-DDT DOMAIN PROTEIN RLT2"/>
    <property type="match status" value="1"/>
</dbReference>
<dbReference type="CDD" id="cd00086">
    <property type="entry name" value="homeodomain"/>
    <property type="match status" value="1"/>
</dbReference>
<accession>A0AAQ3K5G2</accession>
<keyword evidence="2 3" id="KW-0371">Homeobox</keyword>
<dbReference type="PANTHER" id="PTHR36968:SF5">
    <property type="entry name" value="HOMEOBOX-DDT DOMAIN PROTEIN RLT2"/>
    <property type="match status" value="1"/>
</dbReference>
<feature type="domain" description="Homeobox" evidence="5">
    <location>
        <begin position="30"/>
        <end position="80"/>
    </location>
</feature>
<feature type="compositionally biased region" description="Basic and acidic residues" evidence="4">
    <location>
        <begin position="1"/>
        <end position="16"/>
    </location>
</feature>
<feature type="region of interest" description="Disordered" evidence="4">
    <location>
        <begin position="418"/>
        <end position="440"/>
    </location>
</feature>
<evidence type="ECO:0000259" key="5">
    <source>
        <dbReference type="PROSITE" id="PS50071"/>
    </source>
</evidence>
<evidence type="ECO:0000256" key="3">
    <source>
        <dbReference type="RuleBase" id="RU000682"/>
    </source>
</evidence>
<gene>
    <name evidence="6" type="ORF">Cni_G10936</name>
</gene>
<evidence type="ECO:0000313" key="6">
    <source>
        <dbReference type="EMBL" id="WOL02217.1"/>
    </source>
</evidence>
<reference evidence="6 7" key="1">
    <citation type="submission" date="2023-10" db="EMBL/GenBank/DDBJ databases">
        <title>Chromosome-scale genome assembly provides insights into flower coloration mechanisms of Canna indica.</title>
        <authorList>
            <person name="Li C."/>
        </authorList>
    </citation>
    <scope>NUCLEOTIDE SEQUENCE [LARGE SCALE GENOMIC DNA]</scope>
    <source>
        <tissue evidence="6">Flower</tissue>
    </source>
</reference>
<dbReference type="GO" id="GO:0003677">
    <property type="term" value="F:DNA binding"/>
    <property type="evidence" value="ECO:0007669"/>
    <property type="project" value="UniProtKB-UniRule"/>
</dbReference>
<feature type="compositionally biased region" description="Basic and acidic residues" evidence="4">
    <location>
        <begin position="619"/>
        <end position="633"/>
    </location>
</feature>
<keyword evidence="7" id="KW-1185">Reference proteome</keyword>
<dbReference type="Pfam" id="PF00046">
    <property type="entry name" value="Homeodomain"/>
    <property type="match status" value="1"/>
</dbReference>
<dbReference type="PROSITE" id="PS50071">
    <property type="entry name" value="HOMEOBOX_2"/>
    <property type="match status" value="1"/>
</dbReference>
<dbReference type="EMBL" id="CP136892">
    <property type="protein sequence ID" value="WOL02217.1"/>
    <property type="molecule type" value="Genomic_DNA"/>
</dbReference>
<dbReference type="Gene3D" id="1.10.10.60">
    <property type="entry name" value="Homeodomain-like"/>
    <property type="match status" value="1"/>
</dbReference>
<comment type="subcellular location">
    <subcellularLocation>
        <location evidence="1 2 3">Nucleus</location>
    </subcellularLocation>
</comment>